<feature type="transmembrane region" description="Helical" evidence="6">
    <location>
        <begin position="6"/>
        <end position="24"/>
    </location>
</feature>
<keyword evidence="5 6" id="KW-0472">Membrane</keyword>
<dbReference type="AlphaFoldDB" id="A0A8C0XGR3"/>
<evidence type="ECO:0000256" key="6">
    <source>
        <dbReference type="SAM" id="Phobius"/>
    </source>
</evidence>
<evidence type="ECO:0000313" key="7">
    <source>
        <dbReference type="Ensembl" id="ENSCCNP00000026816.1"/>
    </source>
</evidence>
<evidence type="ECO:0000256" key="3">
    <source>
        <dbReference type="ARBA" id="ARBA00022989"/>
    </source>
</evidence>
<dbReference type="Pfam" id="PF07114">
    <property type="entry name" value="TMEM126"/>
    <property type="match status" value="1"/>
</dbReference>
<proteinExistence type="predicted"/>
<dbReference type="GO" id="GO:0031966">
    <property type="term" value="C:mitochondrial membrane"/>
    <property type="evidence" value="ECO:0007669"/>
    <property type="project" value="UniProtKB-SubCell"/>
</dbReference>
<dbReference type="PANTHER" id="PTHR16296">
    <property type="entry name" value="UNCHARACTERIZED HYPOTHALAMUS PROTEIN HT007"/>
    <property type="match status" value="1"/>
</dbReference>
<keyword evidence="4" id="KW-0496">Mitochondrion</keyword>
<feature type="transmembrane region" description="Helical" evidence="6">
    <location>
        <begin position="36"/>
        <end position="54"/>
    </location>
</feature>
<dbReference type="PANTHER" id="PTHR16296:SF3">
    <property type="entry name" value="COMPLEX I ASSEMBLY FACTOR TMEM126B, MITOCHONDRIAL"/>
    <property type="match status" value="1"/>
</dbReference>
<feature type="transmembrane region" description="Helical" evidence="6">
    <location>
        <begin position="74"/>
        <end position="91"/>
    </location>
</feature>
<evidence type="ECO:0000256" key="1">
    <source>
        <dbReference type="ARBA" id="ARBA00004225"/>
    </source>
</evidence>
<feature type="transmembrane region" description="Helical" evidence="6">
    <location>
        <begin position="112"/>
        <end position="134"/>
    </location>
</feature>
<name>A0A8C0XGR3_CASCN</name>
<reference evidence="7" key="1">
    <citation type="submission" date="2023-09" db="UniProtKB">
        <authorList>
            <consortium name="Ensembl"/>
        </authorList>
    </citation>
    <scope>IDENTIFICATION</scope>
</reference>
<comment type="subcellular location">
    <subcellularLocation>
        <location evidence="1">Mitochondrion membrane</location>
        <topology evidence="1">Multi-pass membrane protein</topology>
    </subcellularLocation>
</comment>
<dbReference type="Ensembl" id="ENSCCNT00000033974.1">
    <property type="protein sequence ID" value="ENSCCNP00000026816.1"/>
    <property type="gene ID" value="ENSCCNG00000025976.1"/>
</dbReference>
<sequence>LAFNIYGTLLLGTTVFSGISPNFLFRYCFMVKYSTLKIYVSLITLPFLSVIVTYKCLVTDALCLGNVSKEKCVLRSPLVGVACGILYRSALTFSKIDKQQSSITLLHCHQRVLVHWLFDKELFLILLPAVYQILNNYLVIQ</sequence>
<evidence type="ECO:0000256" key="2">
    <source>
        <dbReference type="ARBA" id="ARBA00022692"/>
    </source>
</evidence>
<organism evidence="7">
    <name type="scientific">Castor canadensis</name>
    <name type="common">American beaver</name>
    <dbReference type="NCBI Taxonomy" id="51338"/>
    <lineage>
        <taxon>Eukaryota</taxon>
        <taxon>Metazoa</taxon>
        <taxon>Chordata</taxon>
        <taxon>Craniata</taxon>
        <taxon>Vertebrata</taxon>
        <taxon>Euteleostomi</taxon>
        <taxon>Mammalia</taxon>
        <taxon>Eutheria</taxon>
        <taxon>Euarchontoglires</taxon>
        <taxon>Glires</taxon>
        <taxon>Rodentia</taxon>
        <taxon>Castorimorpha</taxon>
        <taxon>Castoridae</taxon>
        <taxon>Castor</taxon>
    </lineage>
</organism>
<evidence type="ECO:0000256" key="4">
    <source>
        <dbReference type="ARBA" id="ARBA00023128"/>
    </source>
</evidence>
<keyword evidence="2 6" id="KW-0812">Transmembrane</keyword>
<keyword evidence="3 6" id="KW-1133">Transmembrane helix</keyword>
<protein>
    <submittedName>
        <fullName evidence="7">Uncharacterized protein</fullName>
    </submittedName>
</protein>
<accession>A0A8C0XGR3</accession>
<evidence type="ECO:0000256" key="5">
    <source>
        <dbReference type="ARBA" id="ARBA00023136"/>
    </source>
</evidence>
<dbReference type="InterPro" id="IPR009801">
    <property type="entry name" value="TMEM126"/>
</dbReference>
<dbReference type="GO" id="GO:0032981">
    <property type="term" value="P:mitochondrial respiratory chain complex I assembly"/>
    <property type="evidence" value="ECO:0007669"/>
    <property type="project" value="TreeGrafter"/>
</dbReference>